<sequence>MPPSSVRAVAPAIPDFWEPTLGGVDSRTLRSAVLDRLRRSVGFDAYVFLLTDPVTCVGSSPLADVSVALLLPQLPTLIRLKYLSSVNRWTSLESVARLSSPSASLMWQSLLANYGVTDIASAVFRDRFGCWGWLDLWRVGSSFTSSDLSAIGAVVPEVTSSLRACQAATFDAVGETSPRPGPAVLLLSPSLAVREQTPDTHAYLQALLPPSAIPAGAYNVAAQLLAVEAGVDDHPPSARVHLTDSGWLTLRAARLGDDIAVTIEECQPGDRLDLFARATGLSTRETELLSLLAEGLDTKEVAMRMFLSEHTVQDHLKSVFAKAGTRSRRAILARALGHRRRDGPRNPLLT</sequence>
<dbReference type="InterPro" id="IPR036388">
    <property type="entry name" value="WH-like_DNA-bd_sf"/>
</dbReference>
<dbReference type="PANTHER" id="PTHR44688">
    <property type="entry name" value="DNA-BINDING TRANSCRIPTIONAL ACTIVATOR DEVR_DOSR"/>
    <property type="match status" value="1"/>
</dbReference>
<comment type="caution">
    <text evidence="5">The sequence shown here is derived from an EMBL/GenBank/DDBJ whole genome shotgun (WGS) entry which is preliminary data.</text>
</comment>
<evidence type="ECO:0000256" key="1">
    <source>
        <dbReference type="ARBA" id="ARBA00023015"/>
    </source>
</evidence>
<dbReference type="EMBL" id="BONY01000064">
    <property type="protein sequence ID" value="GIH09235.1"/>
    <property type="molecule type" value="Genomic_DNA"/>
</dbReference>
<dbReference type="Proteomes" id="UP000612899">
    <property type="component" value="Unassembled WGS sequence"/>
</dbReference>
<evidence type="ECO:0000256" key="2">
    <source>
        <dbReference type="ARBA" id="ARBA00023125"/>
    </source>
</evidence>
<proteinExistence type="predicted"/>
<accession>A0A8J3VJZ7</accession>
<dbReference type="PROSITE" id="PS50043">
    <property type="entry name" value="HTH_LUXR_2"/>
    <property type="match status" value="1"/>
</dbReference>
<keyword evidence="3" id="KW-0804">Transcription</keyword>
<dbReference type="InterPro" id="IPR000792">
    <property type="entry name" value="Tscrpt_reg_LuxR_C"/>
</dbReference>
<evidence type="ECO:0000259" key="4">
    <source>
        <dbReference type="PROSITE" id="PS50043"/>
    </source>
</evidence>
<dbReference type="Gene3D" id="1.10.10.10">
    <property type="entry name" value="Winged helix-like DNA-binding domain superfamily/Winged helix DNA-binding domain"/>
    <property type="match status" value="1"/>
</dbReference>
<evidence type="ECO:0000313" key="5">
    <source>
        <dbReference type="EMBL" id="GIH09235.1"/>
    </source>
</evidence>
<dbReference type="GO" id="GO:0003677">
    <property type="term" value="F:DNA binding"/>
    <property type="evidence" value="ECO:0007669"/>
    <property type="project" value="UniProtKB-KW"/>
</dbReference>
<reference evidence="5" key="1">
    <citation type="submission" date="2021-01" db="EMBL/GenBank/DDBJ databases">
        <title>Whole genome shotgun sequence of Rhizocola hellebori NBRC 109834.</title>
        <authorList>
            <person name="Komaki H."/>
            <person name="Tamura T."/>
        </authorList>
    </citation>
    <scope>NUCLEOTIDE SEQUENCE</scope>
    <source>
        <strain evidence="5">NBRC 109834</strain>
    </source>
</reference>
<dbReference type="PROSITE" id="PS00622">
    <property type="entry name" value="HTH_LUXR_1"/>
    <property type="match status" value="1"/>
</dbReference>
<dbReference type="PRINTS" id="PR00038">
    <property type="entry name" value="HTHLUXR"/>
</dbReference>
<name>A0A8J3VJZ7_9ACTN</name>
<feature type="domain" description="HTH luxR-type" evidence="4">
    <location>
        <begin position="274"/>
        <end position="339"/>
    </location>
</feature>
<dbReference type="SUPFAM" id="SSF46894">
    <property type="entry name" value="C-terminal effector domain of the bipartite response regulators"/>
    <property type="match status" value="1"/>
</dbReference>
<dbReference type="InterPro" id="IPR016032">
    <property type="entry name" value="Sig_transdc_resp-reg_C-effctor"/>
</dbReference>
<organism evidence="5 6">
    <name type="scientific">Rhizocola hellebori</name>
    <dbReference type="NCBI Taxonomy" id="1392758"/>
    <lineage>
        <taxon>Bacteria</taxon>
        <taxon>Bacillati</taxon>
        <taxon>Actinomycetota</taxon>
        <taxon>Actinomycetes</taxon>
        <taxon>Micromonosporales</taxon>
        <taxon>Micromonosporaceae</taxon>
        <taxon>Rhizocola</taxon>
    </lineage>
</organism>
<keyword evidence="6" id="KW-1185">Reference proteome</keyword>
<dbReference type="AlphaFoldDB" id="A0A8J3VJZ7"/>
<evidence type="ECO:0000256" key="3">
    <source>
        <dbReference type="ARBA" id="ARBA00023163"/>
    </source>
</evidence>
<dbReference type="PANTHER" id="PTHR44688:SF16">
    <property type="entry name" value="DNA-BINDING TRANSCRIPTIONAL ACTIVATOR DEVR_DOSR"/>
    <property type="match status" value="1"/>
</dbReference>
<evidence type="ECO:0000313" key="6">
    <source>
        <dbReference type="Proteomes" id="UP000612899"/>
    </source>
</evidence>
<gene>
    <name evidence="5" type="ORF">Rhe02_73020</name>
</gene>
<dbReference type="CDD" id="cd06170">
    <property type="entry name" value="LuxR_C_like"/>
    <property type="match status" value="1"/>
</dbReference>
<dbReference type="GO" id="GO:0006355">
    <property type="term" value="P:regulation of DNA-templated transcription"/>
    <property type="evidence" value="ECO:0007669"/>
    <property type="project" value="InterPro"/>
</dbReference>
<dbReference type="Pfam" id="PF00196">
    <property type="entry name" value="GerE"/>
    <property type="match status" value="1"/>
</dbReference>
<keyword evidence="2" id="KW-0238">DNA-binding</keyword>
<keyword evidence="1" id="KW-0805">Transcription regulation</keyword>
<protein>
    <recommendedName>
        <fullName evidence="4">HTH luxR-type domain-containing protein</fullName>
    </recommendedName>
</protein>
<dbReference type="SMART" id="SM00421">
    <property type="entry name" value="HTH_LUXR"/>
    <property type="match status" value="1"/>
</dbReference>